<dbReference type="VEuPathDB" id="FungiDB:BDEG_20629"/>
<dbReference type="SMART" id="SM00849">
    <property type="entry name" value="Lactamase_B"/>
    <property type="match status" value="1"/>
</dbReference>
<evidence type="ECO:0000256" key="3">
    <source>
        <dbReference type="ARBA" id="ARBA00018311"/>
    </source>
</evidence>
<dbReference type="InterPro" id="IPR022712">
    <property type="entry name" value="Beta_Casp"/>
</dbReference>
<dbReference type="Pfam" id="PF10996">
    <property type="entry name" value="Beta-Casp"/>
    <property type="match status" value="1"/>
</dbReference>
<dbReference type="Pfam" id="PF11718">
    <property type="entry name" value="CPSF73-100_C"/>
    <property type="match status" value="1"/>
</dbReference>
<dbReference type="CDD" id="cd16292">
    <property type="entry name" value="CPSF3-like_MBL-fold"/>
    <property type="match status" value="1"/>
</dbReference>
<feature type="region of interest" description="Disordered" evidence="11">
    <location>
        <begin position="710"/>
        <end position="746"/>
    </location>
</feature>
<dbReference type="PANTHER" id="PTHR11203">
    <property type="entry name" value="CLEAVAGE AND POLYADENYLATION SPECIFICITY FACTOR FAMILY MEMBER"/>
    <property type="match status" value="1"/>
</dbReference>
<proteinExistence type="inferred from homology"/>
<dbReference type="Pfam" id="PF07521">
    <property type="entry name" value="RMMBL"/>
    <property type="match status" value="1"/>
</dbReference>
<keyword evidence="7" id="KW-0539">Nucleus</keyword>
<gene>
    <name evidence="15" type="ORF">BDEG_20629</name>
</gene>
<dbReference type="Gene3D" id="3.60.15.10">
    <property type="entry name" value="Ribonuclease Z/Hydroxyacylglutathione hydrolase-like"/>
    <property type="match status" value="1"/>
</dbReference>
<evidence type="ECO:0000256" key="6">
    <source>
        <dbReference type="ARBA" id="ARBA00022801"/>
    </source>
</evidence>
<dbReference type="AlphaFoldDB" id="A0A177W8M2"/>
<dbReference type="InterPro" id="IPR011108">
    <property type="entry name" value="RMMBL"/>
</dbReference>
<dbReference type="InterPro" id="IPR050698">
    <property type="entry name" value="MBL"/>
</dbReference>
<keyword evidence="6" id="KW-0378">Hydrolase</keyword>
<feature type="compositionally biased region" description="Basic and acidic residues" evidence="11">
    <location>
        <begin position="719"/>
        <end position="746"/>
    </location>
</feature>
<dbReference type="Proteomes" id="UP000077115">
    <property type="component" value="Unassembled WGS sequence"/>
</dbReference>
<evidence type="ECO:0000259" key="12">
    <source>
        <dbReference type="SMART" id="SM00849"/>
    </source>
</evidence>
<feature type="domain" description="Pre-mRNA 3'-end-processing endonuclease polyadenylation factor C-term" evidence="14">
    <location>
        <begin position="589"/>
        <end position="860"/>
    </location>
</feature>
<evidence type="ECO:0000259" key="14">
    <source>
        <dbReference type="SMART" id="SM01098"/>
    </source>
</evidence>
<evidence type="ECO:0000256" key="2">
    <source>
        <dbReference type="ARBA" id="ARBA00010624"/>
    </source>
</evidence>
<keyword evidence="5" id="KW-0540">Nuclease</keyword>
<dbReference type="GO" id="GO:0004521">
    <property type="term" value="F:RNA endonuclease activity"/>
    <property type="evidence" value="ECO:0007669"/>
    <property type="project" value="TreeGrafter"/>
</dbReference>
<reference evidence="15 16" key="1">
    <citation type="submission" date="2006-10" db="EMBL/GenBank/DDBJ databases">
        <title>The Genome Sequence of Batrachochytrium dendrobatidis JEL423.</title>
        <authorList>
            <consortium name="The Broad Institute Genome Sequencing Platform"/>
            <person name="Birren B."/>
            <person name="Lander E."/>
            <person name="Galagan J."/>
            <person name="Cuomo C."/>
            <person name="Devon K."/>
            <person name="Jaffe D."/>
            <person name="Butler J."/>
            <person name="Alvarez P."/>
            <person name="Gnerre S."/>
            <person name="Grabherr M."/>
            <person name="Kleber M."/>
            <person name="Mauceli E."/>
            <person name="Brockman W."/>
            <person name="Young S."/>
            <person name="LaButti K."/>
            <person name="Sykes S."/>
            <person name="DeCaprio D."/>
            <person name="Crawford M."/>
            <person name="Koehrsen M."/>
            <person name="Engels R."/>
            <person name="Montgomery P."/>
            <person name="Pearson M."/>
            <person name="Howarth C."/>
            <person name="Larson L."/>
            <person name="White J."/>
            <person name="O'Leary S."/>
            <person name="Kodira C."/>
            <person name="Zeng Q."/>
            <person name="Yandava C."/>
            <person name="Alvarado L."/>
            <person name="Longcore J."/>
            <person name="James T."/>
        </authorList>
    </citation>
    <scope>NUCLEOTIDE SEQUENCE [LARGE SCALE GENOMIC DNA]</scope>
    <source>
        <strain evidence="15 16">JEL423</strain>
    </source>
</reference>
<dbReference type="InterPro" id="IPR036866">
    <property type="entry name" value="RibonucZ/Hydroxyglut_hydro"/>
</dbReference>
<sequence length="875" mass="97066">METSVESLLLGITSQADATIEPLLTDHHADISDTFSESNKRKTPPTEIPVTSEEDILKITPLGAGNEVGRSCILLEFKGKTIMLDCGLHPAHSGLAALPFFDNIDPESVDLVLITQCANVSLWLDATKLYSFHVDHAAGLPYFMEKTAFKGRVFMTHPTRAIYKWLVSDYIKISSLSPDDQLYSDKDLANSYGRIEVIDYHQEVDLGGIKFTPYYAGHVLGAAMFLLEIAGVRLLYTGDYSREEDRHLMAAERPPSSIIPEVLICESTFGVQTLEPRLDREQRFTRMVHTIVKRGGRCLLPVFALGRAQELLLILDEYWHAHADLHSVPIYYASAIAKKCMAVYQTYTNMMNGRIREMAKISNPFQFKHISNLKSIAQFDDVGPCVMMASPGMLQSGLSRELLELWCVDKRNGVIIPGYVVEGTLGKQILSQPDEIPAMNGSKLPLRLSVEYISFSAHVDYRENSEFIEMVGSQNLILVHGDSNEMGRLRSALQSRYAEREVPLHIYTPRNCETVELVFRGEKMAKVVGLLAQSTLQDTKPSKTSITELKQDLDEIVVKEEPSDEPTNALTLPTQQSSETTDVSVQIKDGTVLKGILVSKDFAFQIVSPGDLDTFSTLHTVSLIQKQTVMTQATYGLVRWHLEQMYGDVGIEEKGVMNVFGVVRVKMGDDGASGASISVGLEWESNPVNDMIADSVVAVLLQADCSPASVKATKSSHSHSHESKPNSPTKEHTPHSHAHHNEPEIKQEDDCLKPTTALSPTHIPISTLGKTPPLDVLLTQYLENHFGTDRVVPPPTIPKATQEELESIPSWMWVIDVDGQIAAVTVARDGSAFDIECAHDSLEKSVYSIIGKAIKTFMPLKNTWVLQPHSYKTEH</sequence>
<evidence type="ECO:0000256" key="5">
    <source>
        <dbReference type="ARBA" id="ARBA00022722"/>
    </source>
</evidence>
<dbReference type="EMBL" id="DS022300">
    <property type="protein sequence ID" value="OAJ36458.1"/>
    <property type="molecule type" value="Genomic_DNA"/>
</dbReference>
<evidence type="ECO:0000256" key="1">
    <source>
        <dbReference type="ARBA" id="ARBA00004123"/>
    </source>
</evidence>
<evidence type="ECO:0000256" key="10">
    <source>
        <dbReference type="ARBA" id="ARBA00075008"/>
    </source>
</evidence>
<dbReference type="InterPro" id="IPR021718">
    <property type="entry name" value="CPSF73-100_C"/>
</dbReference>
<evidence type="ECO:0000256" key="4">
    <source>
        <dbReference type="ARBA" id="ARBA00022664"/>
    </source>
</evidence>
<dbReference type="GO" id="GO:0004534">
    <property type="term" value="F:5'-3' RNA exonuclease activity"/>
    <property type="evidence" value="ECO:0007669"/>
    <property type="project" value="TreeGrafter"/>
</dbReference>
<evidence type="ECO:0000259" key="13">
    <source>
        <dbReference type="SMART" id="SM01027"/>
    </source>
</evidence>
<feature type="domain" description="Beta-Casp" evidence="13">
    <location>
        <begin position="308"/>
        <end position="429"/>
    </location>
</feature>
<dbReference type="OrthoDB" id="10249535at2759"/>
<feature type="domain" description="Metallo-beta-lactamase" evidence="12">
    <location>
        <begin position="69"/>
        <end position="291"/>
    </location>
</feature>
<dbReference type="GO" id="GO:0003723">
    <property type="term" value="F:RNA binding"/>
    <property type="evidence" value="ECO:0007669"/>
    <property type="project" value="TreeGrafter"/>
</dbReference>
<keyword evidence="4" id="KW-0507">mRNA processing</keyword>
<dbReference type="Pfam" id="PF16661">
    <property type="entry name" value="Lactamase_B_6"/>
    <property type="match status" value="1"/>
</dbReference>
<evidence type="ECO:0000313" key="16">
    <source>
        <dbReference type="Proteomes" id="UP000077115"/>
    </source>
</evidence>
<reference evidence="15 16" key="2">
    <citation type="submission" date="2016-05" db="EMBL/GenBank/DDBJ databases">
        <title>Lineage-specific infection strategies underlie the spectrum of fungal disease in amphibians.</title>
        <authorList>
            <person name="Cuomo C.A."/>
            <person name="Farrer R.A."/>
            <person name="James T."/>
            <person name="Longcore J."/>
            <person name="Birren B."/>
        </authorList>
    </citation>
    <scope>NUCLEOTIDE SEQUENCE [LARGE SCALE GENOMIC DNA]</scope>
    <source>
        <strain evidence="15 16">JEL423</strain>
    </source>
</reference>
<protein>
    <recommendedName>
        <fullName evidence="3">Endoribonuclease YSH1</fullName>
    </recommendedName>
    <alternativeName>
        <fullName evidence="9">Endoribonuclease ysh1</fullName>
    </alternativeName>
    <alternativeName>
        <fullName evidence="8 10">mRNA 3'-end-processing protein YSH1</fullName>
    </alternativeName>
</protein>
<comment type="subcellular location">
    <subcellularLocation>
        <location evidence="1">Nucleus</location>
    </subcellularLocation>
</comment>
<dbReference type="Gene3D" id="3.40.50.10890">
    <property type="match status" value="1"/>
</dbReference>
<dbReference type="SMART" id="SM01027">
    <property type="entry name" value="Beta-Casp"/>
    <property type="match status" value="1"/>
</dbReference>
<dbReference type="PANTHER" id="PTHR11203:SF11">
    <property type="entry name" value="CLEAVAGE AND POLYADENYLATION SPECIFICITY FACTOR SUBUNIT 3"/>
    <property type="match status" value="1"/>
</dbReference>
<evidence type="ECO:0000256" key="11">
    <source>
        <dbReference type="SAM" id="MobiDB-lite"/>
    </source>
</evidence>
<dbReference type="STRING" id="403673.A0A177W8M2"/>
<evidence type="ECO:0000313" key="15">
    <source>
        <dbReference type="EMBL" id="OAJ36458.1"/>
    </source>
</evidence>
<evidence type="ECO:0000256" key="7">
    <source>
        <dbReference type="ARBA" id="ARBA00023242"/>
    </source>
</evidence>
<accession>A0A177W8M2</accession>
<dbReference type="GO" id="GO:0006398">
    <property type="term" value="P:mRNA 3'-end processing by stem-loop binding and cleavage"/>
    <property type="evidence" value="ECO:0007669"/>
    <property type="project" value="TreeGrafter"/>
</dbReference>
<organism evidence="15 16">
    <name type="scientific">Batrachochytrium dendrobatidis (strain JEL423)</name>
    <dbReference type="NCBI Taxonomy" id="403673"/>
    <lineage>
        <taxon>Eukaryota</taxon>
        <taxon>Fungi</taxon>
        <taxon>Fungi incertae sedis</taxon>
        <taxon>Chytridiomycota</taxon>
        <taxon>Chytridiomycota incertae sedis</taxon>
        <taxon>Chytridiomycetes</taxon>
        <taxon>Rhizophydiales</taxon>
        <taxon>Rhizophydiales incertae sedis</taxon>
        <taxon>Batrachochytrium</taxon>
    </lineage>
</organism>
<dbReference type="SUPFAM" id="SSF56281">
    <property type="entry name" value="Metallo-hydrolase/oxidoreductase"/>
    <property type="match status" value="1"/>
</dbReference>
<name>A0A177W8M2_BATDL</name>
<dbReference type="FunFam" id="3.40.50.10890:FF:000001">
    <property type="entry name" value="Cleavage and polyadenylation specificity factor subunit 3"/>
    <property type="match status" value="1"/>
</dbReference>
<dbReference type="SMART" id="SM01098">
    <property type="entry name" value="CPSF73-100_C"/>
    <property type="match status" value="1"/>
</dbReference>
<dbReference type="GO" id="GO:0005847">
    <property type="term" value="C:mRNA cleavage and polyadenylation specificity factor complex"/>
    <property type="evidence" value="ECO:0007669"/>
    <property type="project" value="TreeGrafter"/>
</dbReference>
<evidence type="ECO:0000256" key="8">
    <source>
        <dbReference type="ARBA" id="ARBA00032592"/>
    </source>
</evidence>
<comment type="similarity">
    <text evidence="2">Belongs to the metallo-beta-lactamase superfamily. RNA-metabolizing metallo-beta-lactamase-like family. CPSF2/YSH1 subfamily.</text>
</comment>
<evidence type="ECO:0000256" key="9">
    <source>
        <dbReference type="ARBA" id="ARBA00069466"/>
    </source>
</evidence>
<dbReference type="InterPro" id="IPR001279">
    <property type="entry name" value="Metallo-B-lactamas"/>
</dbReference>